<protein>
    <submittedName>
        <fullName evidence="1">Uncharacterized protein</fullName>
    </submittedName>
</protein>
<keyword evidence="2" id="KW-1185">Reference proteome</keyword>
<organism evidence="1 2">
    <name type="scientific">Microthlaspi erraticum</name>
    <dbReference type="NCBI Taxonomy" id="1685480"/>
    <lineage>
        <taxon>Eukaryota</taxon>
        <taxon>Viridiplantae</taxon>
        <taxon>Streptophyta</taxon>
        <taxon>Embryophyta</taxon>
        <taxon>Tracheophyta</taxon>
        <taxon>Spermatophyta</taxon>
        <taxon>Magnoliopsida</taxon>
        <taxon>eudicotyledons</taxon>
        <taxon>Gunneridae</taxon>
        <taxon>Pentapetalae</taxon>
        <taxon>rosids</taxon>
        <taxon>malvids</taxon>
        <taxon>Brassicales</taxon>
        <taxon>Brassicaceae</taxon>
        <taxon>Coluteocarpeae</taxon>
        <taxon>Microthlaspi</taxon>
    </lineage>
</organism>
<reference evidence="1" key="1">
    <citation type="submission" date="2020-01" db="EMBL/GenBank/DDBJ databases">
        <authorList>
            <person name="Mishra B."/>
        </authorList>
    </citation>
    <scope>NUCLEOTIDE SEQUENCE [LARGE SCALE GENOMIC DNA]</scope>
</reference>
<evidence type="ECO:0000313" key="2">
    <source>
        <dbReference type="Proteomes" id="UP000467841"/>
    </source>
</evidence>
<gene>
    <name evidence="1" type="ORF">MERR_LOCUS1714</name>
</gene>
<accession>A0A6D2HIS7</accession>
<proteinExistence type="predicted"/>
<sequence length="161" mass="18122">MKQRRTATNSYRFAQEYLKSTQIASSLFSGSQNDKRAQEKAAASFNRDLELSLPITGPNRTQIELDSISNCCVDRHTPCVARHNLQNSTVFKQIRYEPSEVCVKGLEEASIWCKVNYPGLNSDTDWCPQNPPGLTWTKPPINILKCNIGVSWVGPHRHCGI</sequence>
<dbReference type="Proteomes" id="UP000467841">
    <property type="component" value="Unassembled WGS sequence"/>
</dbReference>
<comment type="caution">
    <text evidence="1">The sequence shown here is derived from an EMBL/GenBank/DDBJ whole genome shotgun (WGS) entry which is preliminary data.</text>
</comment>
<evidence type="ECO:0000313" key="1">
    <source>
        <dbReference type="EMBL" id="CAA7014480.1"/>
    </source>
</evidence>
<dbReference type="AlphaFoldDB" id="A0A6D2HIS7"/>
<name>A0A6D2HIS7_9BRAS</name>
<dbReference type="EMBL" id="CACVBM020000111">
    <property type="protein sequence ID" value="CAA7014480.1"/>
    <property type="molecule type" value="Genomic_DNA"/>
</dbReference>